<feature type="region of interest" description="Disordered" evidence="1">
    <location>
        <begin position="204"/>
        <end position="227"/>
    </location>
</feature>
<feature type="domain" description="Myb/SANT-like DNA-binding" evidence="2">
    <location>
        <begin position="98"/>
        <end position="186"/>
    </location>
</feature>
<dbReference type="GeneTree" id="ENSGT01110000267750"/>
<name>A0A803TNT2_ANOCA</name>
<dbReference type="Pfam" id="PF13837">
    <property type="entry name" value="Myb_DNA-bind_4"/>
    <property type="match status" value="1"/>
</dbReference>
<evidence type="ECO:0000313" key="4">
    <source>
        <dbReference type="Proteomes" id="UP000001646"/>
    </source>
</evidence>
<dbReference type="InterPro" id="IPR044822">
    <property type="entry name" value="Myb_DNA-bind_4"/>
</dbReference>
<evidence type="ECO:0000313" key="3">
    <source>
        <dbReference type="Ensembl" id="ENSACAP00000036872.1"/>
    </source>
</evidence>
<evidence type="ECO:0000259" key="2">
    <source>
        <dbReference type="Pfam" id="PF13837"/>
    </source>
</evidence>
<proteinExistence type="predicted"/>
<feature type="compositionally biased region" description="Basic residues" evidence="1">
    <location>
        <begin position="514"/>
        <end position="529"/>
    </location>
</feature>
<dbReference type="FunFam" id="1.10.10.60:FF:000032">
    <property type="entry name" value="Zinc finger and SCAN domain-containing 20"/>
    <property type="match status" value="1"/>
</dbReference>
<evidence type="ECO:0000256" key="1">
    <source>
        <dbReference type="SAM" id="MobiDB-lite"/>
    </source>
</evidence>
<feature type="region of interest" description="Disordered" evidence="1">
    <location>
        <begin position="479"/>
        <end position="529"/>
    </location>
</feature>
<dbReference type="Gene3D" id="1.10.10.60">
    <property type="entry name" value="Homeodomain-like"/>
    <property type="match status" value="1"/>
</dbReference>
<dbReference type="PANTHER" id="PTHR47595">
    <property type="entry name" value="HEAT SHOCK 70 KDA PROTEIN 14"/>
    <property type="match status" value="1"/>
</dbReference>
<gene>
    <name evidence="3" type="primary">LOC103278123</name>
</gene>
<reference evidence="3 4" key="1">
    <citation type="submission" date="2009-12" db="EMBL/GenBank/DDBJ databases">
        <title>The Genome Sequence of Anolis carolinensis (Green Anole Lizard).</title>
        <authorList>
            <consortium name="The Genome Sequencing Platform"/>
            <person name="Di Palma F."/>
            <person name="Alfoldi J."/>
            <person name="Heiman D."/>
            <person name="Young S."/>
            <person name="Grabherr M."/>
            <person name="Johnson J."/>
            <person name="Lander E.S."/>
            <person name="Lindblad-Toh K."/>
        </authorList>
    </citation>
    <scope>NUCLEOTIDE SEQUENCE [LARGE SCALE GENOMIC DNA]</scope>
    <source>
        <strain evidence="3 4">JBL SC #1</strain>
    </source>
</reference>
<reference evidence="3" key="2">
    <citation type="submission" date="2025-08" db="UniProtKB">
        <authorList>
            <consortium name="Ensembl"/>
        </authorList>
    </citation>
    <scope>IDENTIFICATION</scope>
</reference>
<dbReference type="Proteomes" id="UP000001646">
    <property type="component" value="Chromosome 2"/>
</dbReference>
<accession>A0A803TNT2</accession>
<dbReference type="InParanoid" id="A0A803TNT2"/>
<sequence>MMQGMNANHYTDTIPVLMCFSRNGTGLGGAKHLGKQPVDLSKEMPYFHGQLSLYFTSCTTEANVYTDLPAIRTQIHPAPQAMMSAANANRAKRARGMSWSPAETEELIAIWGEPIVQEQLHESHRNLDVFEKVAEKMRAMGRDRTAEECRTKTKSLRSKYREACEHIARNGRASISMPYFDELDNILRGDGTLQVKRMPQSTGIQKVTVGQASTSQQQADGTMAEGSQEFYQNSQGDMLDTVDSKDNIVLLNPMEDIADTASACGEASSVYSKASTHPPPSPVARSVSPASEESHGEQAAEGPESNLLWTSTPREQGATVANRMAMLPPSVRLGEHRRRRDRRTVIAATSSATDRILQHSVAQMKALMEHLERERIQQQEYLERESVRQQELRDRESARQQEFQEWDVEFRQRQWERECRDRDRLNENIEAQTVLLARLVDLLEQNKGCVCGGGREAAHGQASTYIPVPQGLVPAMEVDPQETHYQAAATPPPTRSQVEPSENPSPTEPPSLKRPGRPLRSQTRHSKFS</sequence>
<dbReference type="Ensembl" id="ENSACAT00000050208.1">
    <property type="protein sequence ID" value="ENSACAP00000036872.1"/>
    <property type="gene ID" value="ENSACAG00000039078.1"/>
</dbReference>
<dbReference type="AlphaFoldDB" id="A0A803TNT2"/>
<feature type="region of interest" description="Disordered" evidence="1">
    <location>
        <begin position="269"/>
        <end position="310"/>
    </location>
</feature>
<feature type="compositionally biased region" description="Polar residues" evidence="1">
    <location>
        <begin position="204"/>
        <end position="220"/>
    </location>
</feature>
<protein>
    <recommendedName>
        <fullName evidence="2">Myb/SANT-like DNA-binding domain-containing protein</fullName>
    </recommendedName>
</protein>
<keyword evidence="4" id="KW-1185">Reference proteome</keyword>
<reference evidence="3" key="3">
    <citation type="submission" date="2025-09" db="UniProtKB">
        <authorList>
            <consortium name="Ensembl"/>
        </authorList>
    </citation>
    <scope>IDENTIFICATION</scope>
</reference>
<organism evidence="3 4">
    <name type="scientific">Anolis carolinensis</name>
    <name type="common">Green anole</name>
    <name type="synonym">American chameleon</name>
    <dbReference type="NCBI Taxonomy" id="28377"/>
    <lineage>
        <taxon>Eukaryota</taxon>
        <taxon>Metazoa</taxon>
        <taxon>Chordata</taxon>
        <taxon>Craniata</taxon>
        <taxon>Vertebrata</taxon>
        <taxon>Euteleostomi</taxon>
        <taxon>Lepidosauria</taxon>
        <taxon>Squamata</taxon>
        <taxon>Bifurcata</taxon>
        <taxon>Unidentata</taxon>
        <taxon>Episquamata</taxon>
        <taxon>Toxicofera</taxon>
        <taxon>Iguania</taxon>
        <taxon>Dactyloidae</taxon>
        <taxon>Anolis</taxon>
    </lineage>
</organism>
<dbReference type="PANTHER" id="PTHR47595:SF1">
    <property type="entry name" value="MYB_SANT-LIKE DNA-BINDING DOMAIN-CONTAINING PROTEIN"/>
    <property type="match status" value="1"/>
</dbReference>